<dbReference type="Ensembl" id="ENSCPBT00000006136.1">
    <property type="protein sequence ID" value="ENSCPBP00000005039.1"/>
    <property type="gene ID" value="ENSCPBG00000004056.1"/>
</dbReference>
<dbReference type="Proteomes" id="UP000694380">
    <property type="component" value="Unplaced"/>
</dbReference>
<keyword evidence="3" id="KW-1280">Immunoglobulin</keyword>
<dbReference type="InterPro" id="IPR013783">
    <property type="entry name" value="Ig-like_fold"/>
</dbReference>
<dbReference type="GeneTree" id="ENSGT01150000287008"/>
<evidence type="ECO:0000256" key="3">
    <source>
        <dbReference type="ARBA" id="ARBA00043265"/>
    </source>
</evidence>
<proteinExistence type="predicted"/>
<dbReference type="Gene3D" id="2.60.40.10">
    <property type="entry name" value="Immunoglobulins"/>
    <property type="match status" value="1"/>
</dbReference>
<dbReference type="InterPro" id="IPR050199">
    <property type="entry name" value="IgHV"/>
</dbReference>
<name>A0A8C3FCA0_CHRPI</name>
<organism evidence="5 6">
    <name type="scientific">Chrysemys picta bellii</name>
    <name type="common">Western painted turtle</name>
    <name type="synonym">Emys bellii</name>
    <dbReference type="NCBI Taxonomy" id="8478"/>
    <lineage>
        <taxon>Eukaryota</taxon>
        <taxon>Metazoa</taxon>
        <taxon>Chordata</taxon>
        <taxon>Craniata</taxon>
        <taxon>Vertebrata</taxon>
        <taxon>Euteleostomi</taxon>
        <taxon>Archelosauria</taxon>
        <taxon>Testudinata</taxon>
        <taxon>Testudines</taxon>
        <taxon>Cryptodira</taxon>
        <taxon>Durocryptodira</taxon>
        <taxon>Testudinoidea</taxon>
        <taxon>Emydidae</taxon>
        <taxon>Chrysemys</taxon>
    </lineage>
</organism>
<keyword evidence="2" id="KW-1064">Adaptive immunity</keyword>
<dbReference type="GO" id="GO:0019814">
    <property type="term" value="C:immunoglobulin complex"/>
    <property type="evidence" value="ECO:0007669"/>
    <property type="project" value="UniProtKB-KW"/>
</dbReference>
<keyword evidence="6" id="KW-1185">Reference proteome</keyword>
<evidence type="ECO:0000313" key="5">
    <source>
        <dbReference type="Ensembl" id="ENSCPBP00000005039.1"/>
    </source>
</evidence>
<evidence type="ECO:0000259" key="4">
    <source>
        <dbReference type="SMART" id="SM00406"/>
    </source>
</evidence>
<keyword evidence="1" id="KW-0391">Immunity</keyword>
<dbReference type="InterPro" id="IPR036179">
    <property type="entry name" value="Ig-like_dom_sf"/>
</dbReference>
<evidence type="ECO:0000256" key="1">
    <source>
        <dbReference type="ARBA" id="ARBA00022859"/>
    </source>
</evidence>
<dbReference type="SMART" id="SM00406">
    <property type="entry name" value="IGv"/>
    <property type="match status" value="1"/>
</dbReference>
<dbReference type="InterPro" id="IPR013106">
    <property type="entry name" value="Ig_V-set"/>
</dbReference>
<evidence type="ECO:0000313" key="6">
    <source>
        <dbReference type="Proteomes" id="UP000694380"/>
    </source>
</evidence>
<evidence type="ECO:0000256" key="2">
    <source>
        <dbReference type="ARBA" id="ARBA00023130"/>
    </source>
</evidence>
<reference evidence="5" key="1">
    <citation type="submission" date="2025-08" db="UniProtKB">
        <authorList>
            <consortium name="Ensembl"/>
        </authorList>
    </citation>
    <scope>IDENTIFICATION</scope>
</reference>
<dbReference type="GO" id="GO:0005576">
    <property type="term" value="C:extracellular region"/>
    <property type="evidence" value="ECO:0007669"/>
    <property type="project" value="UniProtKB-ARBA"/>
</dbReference>
<sequence length="245" mass="26130">MKKPGESTQLKCAVSVYSQISLVESGGGIKNPGETLRLTCTVSGFSLTSDGVHWARQPAGKGLEWMGGIWAGGGNNCNDALKSRLPITRDTCKSRVFLHTVRGNLSEPALTLTLWGTSLLDSGVSHRQKQQPTQRPSGLVIRFAQIPWQVTSTCEFSANSSRVKQVIRLQTGAIYSLPPSPRFFLFQTHKHNTAGCTGSVRPPGRGWSGSPVSAAAVGAAHTVVMQSQRDSPSPGTVPTPCCICN</sequence>
<protein>
    <recommendedName>
        <fullName evidence="4">Immunoglobulin V-set domain-containing protein</fullName>
    </recommendedName>
</protein>
<accession>A0A8C3FCA0</accession>
<feature type="domain" description="Immunoglobulin V-set" evidence="4">
    <location>
        <begin position="35"/>
        <end position="126"/>
    </location>
</feature>
<dbReference type="PANTHER" id="PTHR23266">
    <property type="entry name" value="IMMUNOGLOBULIN HEAVY CHAIN"/>
    <property type="match status" value="1"/>
</dbReference>
<reference evidence="5" key="2">
    <citation type="submission" date="2025-09" db="UniProtKB">
        <authorList>
            <consortium name="Ensembl"/>
        </authorList>
    </citation>
    <scope>IDENTIFICATION</scope>
</reference>
<dbReference type="AlphaFoldDB" id="A0A8C3FCA0"/>
<dbReference type="SUPFAM" id="SSF48726">
    <property type="entry name" value="Immunoglobulin"/>
    <property type="match status" value="1"/>
</dbReference>
<dbReference type="GO" id="GO:0002250">
    <property type="term" value="P:adaptive immune response"/>
    <property type="evidence" value="ECO:0007669"/>
    <property type="project" value="UniProtKB-KW"/>
</dbReference>